<evidence type="ECO:0000259" key="4">
    <source>
        <dbReference type="SMART" id="SM00382"/>
    </source>
</evidence>
<keyword evidence="2" id="KW-0547">Nucleotide-binding</keyword>
<dbReference type="Gene3D" id="1.10.8.60">
    <property type="match status" value="1"/>
</dbReference>
<dbReference type="InterPro" id="IPR021886">
    <property type="entry name" value="MgsA_C"/>
</dbReference>
<name>A0ABW9H033_9FIRM</name>
<comment type="caution">
    <text evidence="5">The sequence shown here is derived from an EMBL/GenBank/DDBJ whole genome shotgun (WGS) entry which is preliminary data.</text>
</comment>
<dbReference type="SUPFAM" id="SSF48019">
    <property type="entry name" value="post-AAA+ oligomerization domain-like"/>
    <property type="match status" value="1"/>
</dbReference>
<dbReference type="CDD" id="cd00009">
    <property type="entry name" value="AAA"/>
    <property type="match status" value="1"/>
</dbReference>
<keyword evidence="6" id="KW-1185">Reference proteome</keyword>
<reference evidence="5 6" key="1">
    <citation type="journal article" date="2016" name="Int. J. Syst. Evol. Microbiol.">
        <title>Peptococcus simiae sp. nov., isolated from rhesus macaque faeces and emended description of the genus Peptococcus.</title>
        <authorList>
            <person name="Shkoporov A.N."/>
            <person name="Efimov B.A."/>
            <person name="Kondova I."/>
            <person name="Ouwerling B."/>
            <person name="Chaplin A.V."/>
            <person name="Shcherbakova V.A."/>
            <person name="Langermans J.A.M."/>
        </authorList>
    </citation>
    <scope>NUCLEOTIDE SEQUENCE [LARGE SCALE GENOMIC DNA]</scope>
    <source>
        <strain evidence="5 6">M108</strain>
    </source>
</reference>
<dbReference type="EMBL" id="JBJUVG010000007">
    <property type="protein sequence ID" value="MFM9413912.1"/>
    <property type="molecule type" value="Genomic_DNA"/>
</dbReference>
<sequence length="436" mass="47761">MPEQVDLFAQANAETRKKMAPLAARMRPRRLEDIIGQDHILGPGKLLRRAIETDRLSSLIFWGPPGTGKTTLAQVIARVSDRPFAQLNAVTDGIADLRKLIHAAESDLNTYGKQTILFIDEIHRFNKAQQDGLLPAVEKGIVILIGATTQNPYFSLNPALLSRSMIFGLEALDEASIIQLMKRALADRDRGLGAFDTQVSDEALAHLAHYAQGDARTALNGLELAVLSSPADDQGIRHVDLAVAEESIQRPAVVYDNTGDEHYDIISAFIKSVRGSDAQAAIYYMARMLDAGEDPLFIARRLVILSCEDVGMADPQALVIAQSAADALQFIGMPEGRIILSQACVYLCEAPKSNAAYLAIDKALADVRKGRTGPVPPHLRDAHYKGAKDLGHGKGYRYPHDYPGHYVDQDYLPDNLRGTIYYSPDDTVTNQKGPRQ</sequence>
<evidence type="ECO:0000256" key="3">
    <source>
        <dbReference type="ARBA" id="ARBA00022840"/>
    </source>
</evidence>
<dbReference type="Gene3D" id="3.40.50.300">
    <property type="entry name" value="P-loop containing nucleotide triphosphate hydrolases"/>
    <property type="match status" value="1"/>
</dbReference>
<dbReference type="Pfam" id="PF12002">
    <property type="entry name" value="MgsA_C"/>
    <property type="match status" value="1"/>
</dbReference>
<accession>A0ABW9H033</accession>
<dbReference type="SMART" id="SM00382">
    <property type="entry name" value="AAA"/>
    <property type="match status" value="1"/>
</dbReference>
<protein>
    <submittedName>
        <fullName evidence="5">Replication-associated recombination protein A</fullName>
    </submittedName>
</protein>
<comment type="similarity">
    <text evidence="1">Belongs to the AAA ATPase family. RarA/MGS1/WRNIP1 subfamily.</text>
</comment>
<dbReference type="InterPro" id="IPR008921">
    <property type="entry name" value="DNA_pol3_clamp-load_cplx_C"/>
</dbReference>
<dbReference type="RefSeq" id="WP_408977525.1">
    <property type="nucleotide sequence ID" value="NZ_JBJUVG010000007.1"/>
</dbReference>
<dbReference type="Gene3D" id="1.10.3710.10">
    <property type="entry name" value="DNA polymerase III clamp loader subunits, C-terminal domain"/>
    <property type="match status" value="1"/>
</dbReference>
<dbReference type="SUPFAM" id="SSF52540">
    <property type="entry name" value="P-loop containing nucleoside triphosphate hydrolases"/>
    <property type="match status" value="1"/>
</dbReference>
<dbReference type="CDD" id="cd18139">
    <property type="entry name" value="HLD_clamp_RarA"/>
    <property type="match status" value="1"/>
</dbReference>
<evidence type="ECO:0000313" key="5">
    <source>
        <dbReference type="EMBL" id="MFM9413912.1"/>
    </source>
</evidence>
<proteinExistence type="inferred from homology"/>
<dbReference type="InterPro" id="IPR051314">
    <property type="entry name" value="AAA_ATPase_RarA/MGS1/WRNIP1"/>
</dbReference>
<dbReference type="Pfam" id="PF16193">
    <property type="entry name" value="AAA_assoc_2"/>
    <property type="match status" value="1"/>
</dbReference>
<evidence type="ECO:0000256" key="1">
    <source>
        <dbReference type="ARBA" id="ARBA00008959"/>
    </source>
</evidence>
<keyword evidence="3" id="KW-0067">ATP-binding</keyword>
<dbReference type="InterPro" id="IPR032423">
    <property type="entry name" value="AAA_assoc_2"/>
</dbReference>
<organism evidence="5 6">
    <name type="scientific">Peptococcus simiae</name>
    <dbReference type="NCBI Taxonomy" id="1643805"/>
    <lineage>
        <taxon>Bacteria</taxon>
        <taxon>Bacillati</taxon>
        <taxon>Bacillota</taxon>
        <taxon>Clostridia</taxon>
        <taxon>Eubacteriales</taxon>
        <taxon>Peptococcaceae</taxon>
        <taxon>Peptococcus</taxon>
    </lineage>
</organism>
<dbReference type="Pfam" id="PF00004">
    <property type="entry name" value="AAA"/>
    <property type="match status" value="1"/>
</dbReference>
<dbReference type="InterPro" id="IPR027417">
    <property type="entry name" value="P-loop_NTPase"/>
</dbReference>
<feature type="domain" description="AAA+ ATPase" evidence="4">
    <location>
        <begin position="55"/>
        <end position="172"/>
    </location>
</feature>
<evidence type="ECO:0000256" key="2">
    <source>
        <dbReference type="ARBA" id="ARBA00022741"/>
    </source>
</evidence>
<gene>
    <name evidence="5" type="ORF">ACKQTC_06000</name>
</gene>
<dbReference type="Gene3D" id="1.20.272.10">
    <property type="match status" value="1"/>
</dbReference>
<dbReference type="PANTHER" id="PTHR13779">
    <property type="entry name" value="WERNER HELICASE-INTERACTING PROTEIN 1 FAMILY MEMBER"/>
    <property type="match status" value="1"/>
</dbReference>
<evidence type="ECO:0000313" key="6">
    <source>
        <dbReference type="Proteomes" id="UP001631949"/>
    </source>
</evidence>
<dbReference type="Proteomes" id="UP001631949">
    <property type="component" value="Unassembled WGS sequence"/>
</dbReference>
<dbReference type="InterPro" id="IPR003593">
    <property type="entry name" value="AAA+_ATPase"/>
</dbReference>
<dbReference type="InterPro" id="IPR003959">
    <property type="entry name" value="ATPase_AAA_core"/>
</dbReference>
<dbReference type="PANTHER" id="PTHR13779:SF7">
    <property type="entry name" value="ATPASE WRNIP1"/>
    <property type="match status" value="1"/>
</dbReference>